<dbReference type="Proteomes" id="UP000002497">
    <property type="component" value="Unassembled WGS sequence"/>
</dbReference>
<keyword evidence="3" id="KW-1185">Reference proteome</keyword>
<proteinExistence type="predicted"/>
<gene>
    <name evidence="2" type="ORF">CPSG_01156</name>
</gene>
<reference evidence="3" key="2">
    <citation type="submission" date="2010-03" db="EMBL/GenBank/DDBJ databases">
        <title>The genome sequence of Coccidioides posadasii strain Silveira.</title>
        <authorList>
            <consortium name="The Broad Institute Genome Sequencing Center for Infectious Disease"/>
            <person name="Neafsey D."/>
            <person name="Orbach M."/>
            <person name="Henn M.R."/>
            <person name="Cole G.T."/>
            <person name="Galgiani J."/>
            <person name="Gardner M.J."/>
            <person name="Kirkland T.N."/>
            <person name="Taylor J.W."/>
            <person name="Young S.K."/>
            <person name="Zeng Q."/>
            <person name="Koehrsen M."/>
            <person name="Alvarado L."/>
            <person name="Berlin A."/>
            <person name="Borenstein D."/>
            <person name="Chapman S.B."/>
            <person name="Chen Z."/>
            <person name="Engels R."/>
            <person name="Freedman E."/>
            <person name="Gellesch M."/>
            <person name="Goldberg J."/>
            <person name="Griggs A."/>
            <person name="Gujja S."/>
            <person name="Heilman E."/>
            <person name="Heiman D."/>
            <person name="Howarth C."/>
            <person name="Jen D."/>
            <person name="Larson L."/>
            <person name="Mehta T."/>
            <person name="Neiman D."/>
            <person name="Park D."/>
            <person name="Pearson M."/>
            <person name="Richards J."/>
            <person name="Roberts A."/>
            <person name="Saif S."/>
            <person name="Shea T."/>
            <person name="Shenoy N."/>
            <person name="Sisk P."/>
            <person name="Stolte C."/>
            <person name="Sykes S."/>
            <person name="Walk T."/>
            <person name="White J."/>
            <person name="Yandava C."/>
            <person name="Haas B."/>
            <person name="Nusbaum C."/>
            <person name="Birren B."/>
        </authorList>
    </citation>
    <scope>NUCLEOTIDE SEQUENCE [LARGE SCALE GENOMIC DNA]</scope>
    <source>
        <strain evidence="3">RMSCC 757 / Silveira</strain>
    </source>
</reference>
<evidence type="ECO:0000256" key="1">
    <source>
        <dbReference type="SAM" id="MobiDB-lite"/>
    </source>
</evidence>
<sequence>MAGELCLGISSQRPTASESWGLWGDFAGIVPEFCPILTVKLLGSSLSLDRPRWPRQGGGGQSGAREQGPNVGGTGPDSEAGRGGLGDHRGIHEAEGPTCRWSHAGPAFHWGETKGSAGATTGCARWDPGQLEGDRSQQTAKTNHRGIQVMQPGESPGQLSG</sequence>
<protein>
    <submittedName>
        <fullName evidence="2">Predicted protein</fullName>
    </submittedName>
</protein>
<dbReference type="HOGENOM" id="CLU_1643529_0_0_1"/>
<dbReference type="AlphaFoldDB" id="E9CRH9"/>
<evidence type="ECO:0000313" key="2">
    <source>
        <dbReference type="EMBL" id="EFW23257.1"/>
    </source>
</evidence>
<accession>E9CRH9</accession>
<organism evidence="3">
    <name type="scientific">Coccidioides posadasii (strain RMSCC 757 / Silveira)</name>
    <name type="common">Valley fever fungus</name>
    <dbReference type="NCBI Taxonomy" id="443226"/>
    <lineage>
        <taxon>Eukaryota</taxon>
        <taxon>Fungi</taxon>
        <taxon>Dikarya</taxon>
        <taxon>Ascomycota</taxon>
        <taxon>Pezizomycotina</taxon>
        <taxon>Eurotiomycetes</taxon>
        <taxon>Eurotiomycetidae</taxon>
        <taxon>Onygenales</taxon>
        <taxon>Onygenaceae</taxon>
        <taxon>Coccidioides</taxon>
    </lineage>
</organism>
<reference evidence="3" key="1">
    <citation type="journal article" date="2010" name="Genome Res.">
        <title>Population genomic sequencing of Coccidioides fungi reveals recent hybridization and transposon control.</title>
        <authorList>
            <person name="Neafsey D.E."/>
            <person name="Barker B.M."/>
            <person name="Sharpton T.J."/>
            <person name="Stajich J.E."/>
            <person name="Park D.J."/>
            <person name="Whiston E."/>
            <person name="Hung C.-Y."/>
            <person name="McMahan C."/>
            <person name="White J."/>
            <person name="Sykes S."/>
            <person name="Heiman D."/>
            <person name="Young S."/>
            <person name="Zeng Q."/>
            <person name="Abouelleil A."/>
            <person name="Aftuck L."/>
            <person name="Bessette D."/>
            <person name="Brown A."/>
            <person name="FitzGerald M."/>
            <person name="Lui A."/>
            <person name="Macdonald J.P."/>
            <person name="Priest M."/>
            <person name="Orbach M.J."/>
            <person name="Galgiani J.N."/>
            <person name="Kirkland T.N."/>
            <person name="Cole G.T."/>
            <person name="Birren B.W."/>
            <person name="Henn M.R."/>
            <person name="Taylor J.W."/>
            <person name="Rounsley S.D."/>
        </authorList>
    </citation>
    <scope>NUCLEOTIDE SEQUENCE [LARGE SCALE GENOMIC DNA]</scope>
    <source>
        <strain evidence="3">RMSCC 757 / Silveira</strain>
    </source>
</reference>
<dbReference type="VEuPathDB" id="FungiDB:CPSG_01156"/>
<name>E9CRH9_COCPS</name>
<feature type="region of interest" description="Disordered" evidence="1">
    <location>
        <begin position="48"/>
        <end position="98"/>
    </location>
</feature>
<dbReference type="EMBL" id="GL636486">
    <property type="protein sequence ID" value="EFW23257.1"/>
    <property type="molecule type" value="Genomic_DNA"/>
</dbReference>
<feature type="region of interest" description="Disordered" evidence="1">
    <location>
        <begin position="114"/>
        <end position="161"/>
    </location>
</feature>
<evidence type="ECO:0000313" key="3">
    <source>
        <dbReference type="Proteomes" id="UP000002497"/>
    </source>
</evidence>
<feature type="compositionally biased region" description="Basic and acidic residues" evidence="1">
    <location>
        <begin position="85"/>
        <end position="95"/>
    </location>
</feature>